<keyword evidence="2" id="KW-0812">Transmembrane</keyword>
<feature type="coiled-coil region" evidence="1">
    <location>
        <begin position="353"/>
        <end position="386"/>
    </location>
</feature>
<proteinExistence type="predicted"/>
<feature type="transmembrane region" description="Helical" evidence="2">
    <location>
        <begin position="79"/>
        <end position="96"/>
    </location>
</feature>
<name>B0S366_FINM2</name>
<keyword evidence="2" id="KW-0472">Membrane</keyword>
<dbReference type="AlphaFoldDB" id="B0S366"/>
<keyword evidence="1" id="KW-0175">Coiled coil</keyword>
<evidence type="ECO:0000313" key="3">
    <source>
        <dbReference type="EMBL" id="BAG08806.1"/>
    </source>
</evidence>
<feature type="transmembrane region" description="Helical" evidence="2">
    <location>
        <begin position="187"/>
        <end position="209"/>
    </location>
</feature>
<accession>B0S366</accession>
<dbReference type="EMBL" id="AP008971">
    <property type="protein sequence ID" value="BAG08806.1"/>
    <property type="molecule type" value="Genomic_DNA"/>
</dbReference>
<evidence type="ECO:0008006" key="5">
    <source>
        <dbReference type="Google" id="ProtNLM"/>
    </source>
</evidence>
<dbReference type="Proteomes" id="UP000001319">
    <property type="component" value="Chromosome"/>
</dbReference>
<evidence type="ECO:0000313" key="4">
    <source>
        <dbReference type="Proteomes" id="UP000001319"/>
    </source>
</evidence>
<sequence length="567" mass="66558">MVSFSMVSRYFIGGVVVYRKEIISYIICIFLVFLACLLHALDYFKKLYFPVHAIIFALYSFVIVLWMNNMKNRVLRSAIVARFKLIGFLLISYLLVRTLKYLILIENEDAVRFIRYLYLVFPLVLTQLIFLTSLHVGKSERENINKYWSLLWIPTLIASLLIITNNLHGLLFSLDPNAKSLQMYGPVFYFVVFYIGLLTIMNIAFTMIYSYKNRYLSSVKLPISIIIIWGIYTFLYMTGWDKFEYFKIFFKSAEFNILMVMLFIESLVFKRLLPSNRGYELFLSLSSLNIGIMDSNGQMIYRPKIYENIDSSLVCRALYNPILIDENTLLESAKINGGISFYFVDLTDFNQLKRKLMNMSEDMLNENELLKAKNSLKKNMIKVEEQNQIREHIHTKLQPQFDILNDIFMNLPEDEDLFETKLKHACFLDVYIKRYSNLFLLTKNKSTLNLSELKLAFCESLDYLSLTGVKTKIDWEEYTSYDKDFCISLYEIFQNALEFYMPGISSISISFFMKNKKPQLIIKITGAKEKSFLYDLDDNYQQNGILISEDIAKDEIKLVISLERSKL</sequence>
<feature type="transmembrane region" description="Helical" evidence="2">
    <location>
        <begin position="148"/>
        <end position="167"/>
    </location>
</feature>
<feature type="transmembrane region" description="Helical" evidence="2">
    <location>
        <begin position="47"/>
        <end position="67"/>
    </location>
</feature>
<dbReference type="STRING" id="334413.FMG_1388"/>
<keyword evidence="4" id="KW-1185">Reference proteome</keyword>
<evidence type="ECO:0000256" key="2">
    <source>
        <dbReference type="SAM" id="Phobius"/>
    </source>
</evidence>
<feature type="transmembrane region" description="Helical" evidence="2">
    <location>
        <begin position="116"/>
        <end position="136"/>
    </location>
</feature>
<feature type="transmembrane region" description="Helical" evidence="2">
    <location>
        <begin position="221"/>
        <end position="239"/>
    </location>
</feature>
<dbReference type="HOGENOM" id="CLU_036063_0_0_9"/>
<feature type="transmembrane region" description="Helical" evidence="2">
    <location>
        <begin position="22"/>
        <end position="41"/>
    </location>
</feature>
<dbReference type="eggNOG" id="ENOG502Z9M2">
    <property type="taxonomic scope" value="Bacteria"/>
</dbReference>
<gene>
    <name evidence="3" type="ordered locus">FMG_1388</name>
</gene>
<organism evidence="3 4">
    <name type="scientific">Finegoldia magna (strain ATCC 29328 / DSM 20472 / WAL 2508)</name>
    <name type="common">Peptostreptococcus magnus</name>
    <dbReference type="NCBI Taxonomy" id="334413"/>
    <lineage>
        <taxon>Bacteria</taxon>
        <taxon>Bacillati</taxon>
        <taxon>Bacillota</taxon>
        <taxon>Tissierellia</taxon>
        <taxon>Tissierellales</taxon>
        <taxon>Peptoniphilaceae</taxon>
        <taxon>Finegoldia</taxon>
    </lineage>
</organism>
<dbReference type="KEGG" id="fma:FMG_1388"/>
<protein>
    <recommendedName>
        <fullName evidence="5">Histidine kinase N-terminal 7TM region domain-containing protein</fullName>
    </recommendedName>
</protein>
<keyword evidence="2" id="KW-1133">Transmembrane helix</keyword>
<reference evidence="3 4" key="1">
    <citation type="journal article" date="2008" name="DNA Res.">
        <title>Complete genome sequence of Finegoldia magna, an anaerobic opportunistic pathogen.</title>
        <authorList>
            <person name="Goto T."/>
            <person name="Yamashita A."/>
            <person name="Hirakawa H."/>
            <person name="Matsutani M."/>
            <person name="Todo K."/>
            <person name="Ohshima K."/>
            <person name="Toh H."/>
            <person name="Miyamoto K."/>
            <person name="Kuhara S."/>
            <person name="Hattori M."/>
            <person name="Shimizu T."/>
            <person name="Akimoto S."/>
        </authorList>
    </citation>
    <scope>NUCLEOTIDE SEQUENCE [LARGE SCALE GENOMIC DNA]</scope>
    <source>
        <strain evidence="4">ATCC 29328 / DSM 20472 / WAL 2508</strain>
    </source>
</reference>
<evidence type="ECO:0000256" key="1">
    <source>
        <dbReference type="SAM" id="Coils"/>
    </source>
</evidence>